<feature type="region of interest" description="Disordered" evidence="1">
    <location>
        <begin position="797"/>
        <end position="819"/>
    </location>
</feature>
<name>A0AAW0Y602_CHEQU</name>
<proteinExistence type="predicted"/>
<dbReference type="EMBL" id="JARKIK010000005">
    <property type="protein sequence ID" value="KAK8752263.1"/>
    <property type="molecule type" value="Genomic_DNA"/>
</dbReference>
<feature type="region of interest" description="Disordered" evidence="1">
    <location>
        <begin position="623"/>
        <end position="647"/>
    </location>
</feature>
<dbReference type="Pfam" id="PF14722">
    <property type="entry name" value="KRAP_IP3R_bind"/>
    <property type="match status" value="1"/>
</dbReference>
<feature type="compositionally biased region" description="Low complexity" evidence="1">
    <location>
        <begin position="1"/>
        <end position="17"/>
    </location>
</feature>
<organism evidence="3 4">
    <name type="scientific">Cherax quadricarinatus</name>
    <name type="common">Australian red claw crayfish</name>
    <dbReference type="NCBI Taxonomy" id="27406"/>
    <lineage>
        <taxon>Eukaryota</taxon>
        <taxon>Metazoa</taxon>
        <taxon>Ecdysozoa</taxon>
        <taxon>Arthropoda</taxon>
        <taxon>Crustacea</taxon>
        <taxon>Multicrustacea</taxon>
        <taxon>Malacostraca</taxon>
        <taxon>Eumalacostraca</taxon>
        <taxon>Eucarida</taxon>
        <taxon>Decapoda</taxon>
        <taxon>Pleocyemata</taxon>
        <taxon>Astacidea</taxon>
        <taxon>Parastacoidea</taxon>
        <taxon>Parastacidae</taxon>
        <taxon>Cherax</taxon>
    </lineage>
</organism>
<comment type="caution">
    <text evidence="3">The sequence shown here is derived from an EMBL/GenBank/DDBJ whole genome shotgun (WGS) entry which is preliminary data.</text>
</comment>
<feature type="compositionally biased region" description="Acidic residues" evidence="1">
    <location>
        <begin position="296"/>
        <end position="315"/>
    </location>
</feature>
<feature type="region of interest" description="Disordered" evidence="1">
    <location>
        <begin position="1124"/>
        <end position="1155"/>
    </location>
</feature>
<evidence type="ECO:0000259" key="2">
    <source>
        <dbReference type="SMART" id="SM01257"/>
    </source>
</evidence>
<evidence type="ECO:0000313" key="4">
    <source>
        <dbReference type="Proteomes" id="UP001445076"/>
    </source>
</evidence>
<feature type="non-terminal residue" evidence="3">
    <location>
        <position position="1"/>
    </location>
</feature>
<feature type="region of interest" description="Disordered" evidence="1">
    <location>
        <begin position="270"/>
        <end position="333"/>
    </location>
</feature>
<feature type="region of interest" description="Disordered" evidence="1">
    <location>
        <begin position="1"/>
        <end position="28"/>
    </location>
</feature>
<reference evidence="3 4" key="1">
    <citation type="journal article" date="2024" name="BMC Genomics">
        <title>Genome assembly of redclaw crayfish (Cherax quadricarinatus) provides insights into its immune adaptation and hypoxia tolerance.</title>
        <authorList>
            <person name="Liu Z."/>
            <person name="Zheng J."/>
            <person name="Li H."/>
            <person name="Fang K."/>
            <person name="Wang S."/>
            <person name="He J."/>
            <person name="Zhou D."/>
            <person name="Weng S."/>
            <person name="Chi M."/>
            <person name="Gu Z."/>
            <person name="He J."/>
            <person name="Li F."/>
            <person name="Wang M."/>
        </authorList>
    </citation>
    <scope>NUCLEOTIDE SEQUENCE [LARGE SCALE GENOMIC DNA]</scope>
    <source>
        <strain evidence="3">ZL_2023a</strain>
    </source>
</reference>
<feature type="region of interest" description="Disordered" evidence="1">
    <location>
        <begin position="951"/>
        <end position="1021"/>
    </location>
</feature>
<feature type="compositionally biased region" description="Low complexity" evidence="1">
    <location>
        <begin position="363"/>
        <end position="384"/>
    </location>
</feature>
<keyword evidence="4" id="KW-1185">Reference proteome</keyword>
<dbReference type="AlphaFoldDB" id="A0AAW0Y602"/>
<feature type="compositionally biased region" description="Polar residues" evidence="1">
    <location>
        <begin position="623"/>
        <end position="632"/>
    </location>
</feature>
<dbReference type="GO" id="GO:0005102">
    <property type="term" value="F:signaling receptor binding"/>
    <property type="evidence" value="ECO:0007669"/>
    <property type="project" value="InterPro"/>
</dbReference>
<accession>A0AAW0Y602</accession>
<feature type="compositionally biased region" description="Low complexity" evidence="1">
    <location>
        <begin position="961"/>
        <end position="980"/>
    </location>
</feature>
<evidence type="ECO:0000256" key="1">
    <source>
        <dbReference type="SAM" id="MobiDB-lite"/>
    </source>
</evidence>
<dbReference type="InterPro" id="IPR029325">
    <property type="entry name" value="ITPR-bd"/>
</dbReference>
<feature type="compositionally biased region" description="Polar residues" evidence="1">
    <location>
        <begin position="985"/>
        <end position="994"/>
    </location>
</feature>
<feature type="region of interest" description="Disordered" evidence="1">
    <location>
        <begin position="705"/>
        <end position="727"/>
    </location>
</feature>
<dbReference type="SMART" id="SM01257">
    <property type="entry name" value="KRAP_IP3R_bind"/>
    <property type="match status" value="1"/>
</dbReference>
<feature type="compositionally biased region" description="Polar residues" evidence="1">
    <location>
        <begin position="18"/>
        <end position="27"/>
    </location>
</feature>
<feature type="compositionally biased region" description="Pro residues" evidence="1">
    <location>
        <begin position="1128"/>
        <end position="1149"/>
    </location>
</feature>
<dbReference type="Proteomes" id="UP001445076">
    <property type="component" value="Unassembled WGS sequence"/>
</dbReference>
<feature type="region of interest" description="Disordered" evidence="1">
    <location>
        <begin position="363"/>
        <end position="395"/>
    </location>
</feature>
<gene>
    <name evidence="3" type="ORF">OTU49_017472</name>
</gene>
<feature type="domain" description="ITPR-interacting" evidence="2">
    <location>
        <begin position="60"/>
        <end position="220"/>
    </location>
</feature>
<sequence length="1211" mass="133449">TGHLHQSHLPLHQPNQQDEATGISSRPVTLGDVANSLQSLQEQQESSIAGVEGKRSQFASLREKQSSFQSELSGLSFHSKSSIDSLLESRQADPVEVLLSLGFGGPVQDGISRIPERFLKPSKVPGNDIEEFIRSEDEISEMMETAEMMPGIDPQALRRSSVATVSPLMSQLLDNLRENRSRFIVGNSSEGSSHASTAPVQSTGIKRFAAVAKKTVVKASVMSTLAAAGRPNRLLSVLNPENRRLLDLQGQKSPEVPRKRLIIGQSSFGLDRDGQLLNDDDELGDESPGSQPETHDDLEENEETGNPRDEEDPEESREHNYQHHTSLHHKDSVWSMASSATSIDSSEEELRDQRRRLQLSLTHHPLPADAPDTPTTPADSLDSPQPLSGTTDTADRRRKLLKRLASNKRISTVSSNSSREVDDLIPEEEWEEENNLEPAHHQMICEVDASVHSSSDTAMENHNETARCHVLAWPTGTAEYQCVPQQRSTGCLRRQQHVDDGCADVSCQSPPALQKPWPHVPQHHMHNLASDQGHGWWWSRETGCSTDTIRHAPLSRTLALHPGQSSQGHLSHRTLSLDPMSSRRDHISGTQGGCIHGVVPAHGCRIHDTSHHVDHSVTMNSLTGTSITNSHPSIHHTHSSDCSLSSLSHNTNPPLLYPSRSLENSAFKEYSFQNLLEQSSAASKGQRTSPCMQCLPSYTDPASTFNYHHPETRHRQQHTSSQLGLPDPKLVRHRRHSLPEPLPSSQASEIQPHNVAMLHRQSSQPKSSHPQPQQLPQSSWLVGLQPISLSHRQPATSEYVFPPTNSNSLASPHFPSVTSVDDRRPVTAVSHHMHQPCQPPAQSHELLSILQSYRQQMVQQEQLSRQLYALAAETPTCPATTQHLYLQLYNIRAIRAAIHAEVTYMEQLMAEATPNSFTQSCISSVVSQMMILLQQQSQLCHDLEALTLASQRTSPEPPAQSISGHDPPSSHSHFSSQSVKPLPPQNSLRDSATSPDPPEISSASLSSESHKAEHSGDFPNATIIPELSEHNLGSAASSSDNVTLQNKSVPVKLEKFFSTVAGTQKACDNDNTPSSPGTSSYFSIEKDQCYHLSHSQESSSYSGDSRNLVRNNIQTQNVLRQEAQLGGEPPPPLPALPPPQLLPVSPPPSTTASWTTESHAIQPSDINGQVAELVRQQVLDQTEVFQEQLQRQTRDMADIKDMMQLLLNKLQ</sequence>
<protein>
    <recommendedName>
        <fullName evidence="2">ITPR-interacting domain-containing protein</fullName>
    </recommendedName>
</protein>
<evidence type="ECO:0000313" key="3">
    <source>
        <dbReference type="EMBL" id="KAK8752263.1"/>
    </source>
</evidence>